<evidence type="ECO:0000313" key="5">
    <source>
        <dbReference type="Proteomes" id="UP001164746"/>
    </source>
</evidence>
<accession>A0ABY7E7U3</accession>
<sequence>MIKMKHTMEYKLLASLLIIAVLQKWARSEERSCGNVRGDQNEDILKLRFYPSPFFVAQITYNHRRWLFESAKRAPIIVIPLKDSPKLDPKYNESGNFLTVYNISAADNGQYFLDCWQSGLTLQSSRWTFTWKMPETTHVSTVTTTHRVTMTDINGDSTKSDTPIGSVLDVDSDNSVNISTGPNIATVVAIVMAAIIVVVIVVGSVLIVRRNRQHKSHDAALETEKPTARILPKLPDQGVPTSSCEDQYAKIQDCRSSVNPASGRLDDKRVPPEYESVTPTFQRKQTTWTGTINNAPEYSQVIPKSQRNHNAEGDTRNTSPEYSHVIPKSQRRLDMGKETKAAEYSQVIPKSQRHNTIGDEARSKTFSVTFPPNVDVSKLGTELPRGSGDAYANYGPTYSNITGQVLVAARSFRRKSRIKHRELHYAALDCTDPTADAGHYDCIVDIHRKSGCQYASINFEKKAFIAPVRRAPSSWYRHQKRRKSTVNKNN</sequence>
<dbReference type="EMBL" id="CP111016">
    <property type="protein sequence ID" value="WAR04872.1"/>
    <property type="molecule type" value="Genomic_DNA"/>
</dbReference>
<keyword evidence="2" id="KW-0472">Membrane</keyword>
<feature type="region of interest" description="Disordered" evidence="1">
    <location>
        <begin position="257"/>
        <end position="280"/>
    </location>
</feature>
<organism evidence="4 5">
    <name type="scientific">Mya arenaria</name>
    <name type="common">Soft-shell clam</name>
    <dbReference type="NCBI Taxonomy" id="6604"/>
    <lineage>
        <taxon>Eukaryota</taxon>
        <taxon>Metazoa</taxon>
        <taxon>Spiralia</taxon>
        <taxon>Lophotrochozoa</taxon>
        <taxon>Mollusca</taxon>
        <taxon>Bivalvia</taxon>
        <taxon>Autobranchia</taxon>
        <taxon>Heteroconchia</taxon>
        <taxon>Euheterodonta</taxon>
        <taxon>Imparidentia</taxon>
        <taxon>Neoheterodontei</taxon>
        <taxon>Myida</taxon>
        <taxon>Myoidea</taxon>
        <taxon>Myidae</taxon>
        <taxon>Mya</taxon>
    </lineage>
</organism>
<evidence type="ECO:0000313" key="4">
    <source>
        <dbReference type="EMBL" id="WAR04872.1"/>
    </source>
</evidence>
<evidence type="ECO:0000256" key="2">
    <source>
        <dbReference type="SAM" id="Phobius"/>
    </source>
</evidence>
<keyword evidence="2" id="KW-0812">Transmembrane</keyword>
<keyword evidence="3" id="KW-0732">Signal</keyword>
<protein>
    <submittedName>
        <fullName evidence="4">Uncharacterized protein</fullName>
    </submittedName>
</protein>
<evidence type="ECO:0000256" key="3">
    <source>
        <dbReference type="SAM" id="SignalP"/>
    </source>
</evidence>
<feature type="signal peptide" evidence="3">
    <location>
        <begin position="1"/>
        <end position="28"/>
    </location>
</feature>
<reference evidence="4" key="1">
    <citation type="submission" date="2022-11" db="EMBL/GenBank/DDBJ databases">
        <title>Centuries of genome instability and evolution in soft-shell clam transmissible cancer (bioRxiv).</title>
        <authorList>
            <person name="Hart S.F.M."/>
            <person name="Yonemitsu M.A."/>
            <person name="Giersch R.M."/>
            <person name="Beal B.F."/>
            <person name="Arriagada G."/>
            <person name="Davis B.W."/>
            <person name="Ostrander E.A."/>
            <person name="Goff S.P."/>
            <person name="Metzger M.J."/>
        </authorList>
    </citation>
    <scope>NUCLEOTIDE SEQUENCE</scope>
    <source>
        <strain evidence="4">MELC-2E11</strain>
        <tissue evidence="4">Siphon/mantle</tissue>
    </source>
</reference>
<keyword evidence="2" id="KW-1133">Transmembrane helix</keyword>
<keyword evidence="5" id="KW-1185">Reference proteome</keyword>
<feature type="transmembrane region" description="Helical" evidence="2">
    <location>
        <begin position="184"/>
        <end position="208"/>
    </location>
</feature>
<proteinExistence type="predicted"/>
<dbReference type="Proteomes" id="UP001164746">
    <property type="component" value="Chromosome 5"/>
</dbReference>
<feature type="chain" id="PRO_5046722611" evidence="3">
    <location>
        <begin position="29"/>
        <end position="490"/>
    </location>
</feature>
<name>A0ABY7E7U3_MYAAR</name>
<gene>
    <name evidence="4" type="ORF">MAR_020241</name>
</gene>
<evidence type="ECO:0000256" key="1">
    <source>
        <dbReference type="SAM" id="MobiDB-lite"/>
    </source>
</evidence>